<feature type="signal peptide" evidence="2">
    <location>
        <begin position="1"/>
        <end position="27"/>
    </location>
</feature>
<gene>
    <name evidence="3" type="ORF">RJN63_10800</name>
</gene>
<feature type="region of interest" description="Disordered" evidence="1">
    <location>
        <begin position="208"/>
        <end position="232"/>
    </location>
</feature>
<dbReference type="AlphaFoldDB" id="A0AAE4GAB9"/>
<comment type="caution">
    <text evidence="3">The sequence shown here is derived from an EMBL/GenBank/DDBJ whole genome shotgun (WGS) entry which is preliminary data.</text>
</comment>
<feature type="chain" id="PRO_5042269879" evidence="2">
    <location>
        <begin position="28"/>
        <end position="424"/>
    </location>
</feature>
<keyword evidence="2" id="KW-0732">Signal</keyword>
<protein>
    <submittedName>
        <fullName evidence="3">Uncharacterized protein</fullName>
    </submittedName>
</protein>
<proteinExistence type="predicted"/>
<evidence type="ECO:0000256" key="2">
    <source>
        <dbReference type="SAM" id="SignalP"/>
    </source>
</evidence>
<dbReference type="EMBL" id="JAVRAA010000004">
    <property type="protein sequence ID" value="MDT0337317.1"/>
    <property type="molecule type" value="Genomic_DNA"/>
</dbReference>
<evidence type="ECO:0000313" key="3">
    <source>
        <dbReference type="EMBL" id="MDT0337317.1"/>
    </source>
</evidence>
<sequence>MKRRNLMQAARAAMLASIAMTALPATAQMAEQTMREFTACNSSFFRVLAKDAAASQVLPALERKDELAWIKVKDRKNAPDNQVNFAAPVTVGDIKLLGYFDEITDLQELGRYYYWGFIVDGTVAEVIGKLRPMVSNADRLRPDGTDYARTEVKIGSSDWIAIKTGSSSVPQKNTIERAFIIERMENNKHATRVSCSLQGAVTAAVLKTERPDVGSDDLPPLSSQEPEESDPPANVLAALDAAAPQASIWRPRFSKISMQLSYHGKKPFTMLKEVENVNGLLHIREHYSGTFYVDRVSFAGLQQLRAEIYINRVAASGRPALTTDLTLTLPATLAAGETLTFESAMQSGSTPKRAPEASKQTCKIAQTICASDINATLTGSAVLLDCTFANGRRTEFAFLQDLGVAIQTKEGNDSMTYPEFTISK</sequence>
<evidence type="ECO:0000256" key="1">
    <source>
        <dbReference type="SAM" id="MobiDB-lite"/>
    </source>
</evidence>
<accession>A0AAE4GAB9</accession>
<organism evidence="3">
    <name type="scientific">Herbaspirillum huttiense subsp. nephrolepidis</name>
    <dbReference type="NCBI Taxonomy" id="3075126"/>
    <lineage>
        <taxon>Bacteria</taxon>
        <taxon>Pseudomonadati</taxon>
        <taxon>Pseudomonadota</taxon>
        <taxon>Betaproteobacteria</taxon>
        <taxon>Burkholderiales</taxon>
        <taxon>Oxalobacteraceae</taxon>
        <taxon>Herbaspirillum</taxon>
    </lineage>
</organism>
<name>A0AAE4GAB9_9BURK</name>
<dbReference type="RefSeq" id="WP_310838381.1">
    <property type="nucleotide sequence ID" value="NZ_JAVLSM010000013.1"/>
</dbReference>
<reference evidence="3" key="1">
    <citation type="submission" date="2023-02" db="EMBL/GenBank/DDBJ databases">
        <title>Description of Herbaspirillum huttiense subsp. nephrolepsisexaltata and Herbaspirillum huttiense subsp. lycopersicon.</title>
        <authorList>
            <person name="Poudel M."/>
            <person name="Sharma A."/>
            <person name="Goss E."/>
            <person name="Tapia J.H."/>
            <person name="Harmon C.M."/>
            <person name="Jones J.B."/>
        </authorList>
    </citation>
    <scope>NUCLEOTIDE SEQUENCE</scope>
    <source>
        <strain evidence="3">NC40101</strain>
    </source>
</reference>